<evidence type="ECO:0000313" key="4">
    <source>
        <dbReference type="Proteomes" id="UP001371218"/>
    </source>
</evidence>
<dbReference type="SUPFAM" id="SSF55874">
    <property type="entry name" value="ATPase domain of HSP90 chaperone/DNA topoisomerase II/histidine kinase"/>
    <property type="match status" value="1"/>
</dbReference>
<evidence type="ECO:0000259" key="2">
    <source>
        <dbReference type="SMART" id="SM00387"/>
    </source>
</evidence>
<dbReference type="PANTHER" id="PTHR34220">
    <property type="entry name" value="SENSOR HISTIDINE KINASE YPDA"/>
    <property type="match status" value="1"/>
</dbReference>
<keyword evidence="3" id="KW-0808">Transferase</keyword>
<feature type="domain" description="Histidine kinase/HSP90-like ATPase" evidence="2">
    <location>
        <begin position="263"/>
        <end position="366"/>
    </location>
</feature>
<protein>
    <submittedName>
        <fullName evidence="3">Histidine kinase</fullName>
    </submittedName>
</protein>
<organism evidence="3 4">
    <name type="scientific">Ideonella lacteola</name>
    <dbReference type="NCBI Taxonomy" id="2984193"/>
    <lineage>
        <taxon>Bacteria</taxon>
        <taxon>Pseudomonadati</taxon>
        <taxon>Pseudomonadota</taxon>
        <taxon>Betaproteobacteria</taxon>
        <taxon>Burkholderiales</taxon>
        <taxon>Sphaerotilaceae</taxon>
        <taxon>Ideonella</taxon>
    </lineage>
</organism>
<dbReference type="Proteomes" id="UP001371218">
    <property type="component" value="Unassembled WGS sequence"/>
</dbReference>
<dbReference type="RefSeq" id="WP_341425260.1">
    <property type="nucleotide sequence ID" value="NZ_JBBUTG010000004.1"/>
</dbReference>
<feature type="transmembrane region" description="Helical" evidence="1">
    <location>
        <begin position="126"/>
        <end position="148"/>
    </location>
</feature>
<dbReference type="SMART" id="SM00387">
    <property type="entry name" value="HATPase_c"/>
    <property type="match status" value="1"/>
</dbReference>
<name>A0ABU9BPW6_9BURK</name>
<keyword evidence="3" id="KW-0418">Kinase</keyword>
<dbReference type="Pfam" id="PF06580">
    <property type="entry name" value="His_kinase"/>
    <property type="match status" value="1"/>
</dbReference>
<dbReference type="Pfam" id="PF02518">
    <property type="entry name" value="HATPase_c"/>
    <property type="match status" value="1"/>
</dbReference>
<keyword evidence="1" id="KW-1133">Transmembrane helix</keyword>
<evidence type="ECO:0000313" key="3">
    <source>
        <dbReference type="EMBL" id="MEK8030887.1"/>
    </source>
</evidence>
<dbReference type="GO" id="GO:0016301">
    <property type="term" value="F:kinase activity"/>
    <property type="evidence" value="ECO:0007669"/>
    <property type="project" value="UniProtKB-KW"/>
</dbReference>
<accession>A0ABU9BPW6</accession>
<dbReference type="PANTHER" id="PTHR34220:SF9">
    <property type="entry name" value="SIGNAL TRANSDUCTION HISTIDINE KINASE INTERNAL REGION DOMAIN-CONTAINING PROTEIN"/>
    <property type="match status" value="1"/>
</dbReference>
<feature type="transmembrane region" description="Helical" evidence="1">
    <location>
        <begin position="96"/>
        <end position="114"/>
    </location>
</feature>
<sequence length="376" mass="41303">MSTPAPSPDRIDWSQLWYPGPTRVFTDEEMARAGTDRPTRTFLMITAISIAPAAQALLQQAPDGEVPRLTGLLVAAIFAAYRAGMWLWWRPSRRRLMVLTLIYMGVFFTFALGLRWRMSPGAAREWMLTTFGILCSLSCLGFWFLSFFRAQQIEARLTEQDERARTRAVAGQLATAQIQPHFLFNSLASLQHWVDTRDDRAGPMLASLTGYLRATLPLFERSLLPLCDEVEAVRRYLEVMQARLGARLQFSVELPPDRAAALLPPGVLLTLVENAVEHGVSPRLSGGQVRVQARAEDDGATTVQVVDDGPGLPADDPDGTRIAHGRVGLANTRARLAQAFGERARLTLVNAPEGGCVATLYLPVPPAPSTVLTSTP</sequence>
<gene>
    <name evidence="3" type="ORF">AACH06_08690</name>
</gene>
<dbReference type="InterPro" id="IPR003594">
    <property type="entry name" value="HATPase_dom"/>
</dbReference>
<comment type="caution">
    <text evidence="3">The sequence shown here is derived from an EMBL/GenBank/DDBJ whole genome shotgun (WGS) entry which is preliminary data.</text>
</comment>
<keyword evidence="1" id="KW-0472">Membrane</keyword>
<dbReference type="InterPro" id="IPR036890">
    <property type="entry name" value="HATPase_C_sf"/>
</dbReference>
<dbReference type="InterPro" id="IPR050640">
    <property type="entry name" value="Bact_2-comp_sensor_kinase"/>
</dbReference>
<dbReference type="InterPro" id="IPR010559">
    <property type="entry name" value="Sig_transdc_His_kin_internal"/>
</dbReference>
<dbReference type="EMBL" id="JBBUTG010000004">
    <property type="protein sequence ID" value="MEK8030887.1"/>
    <property type="molecule type" value="Genomic_DNA"/>
</dbReference>
<feature type="transmembrane region" description="Helical" evidence="1">
    <location>
        <begin position="41"/>
        <end position="58"/>
    </location>
</feature>
<feature type="transmembrane region" description="Helical" evidence="1">
    <location>
        <begin position="70"/>
        <end position="89"/>
    </location>
</feature>
<keyword evidence="1" id="KW-0812">Transmembrane</keyword>
<reference evidence="3 4" key="1">
    <citation type="submission" date="2024-04" db="EMBL/GenBank/DDBJ databases">
        <title>Novel species of the genus Ideonella isolated from streams.</title>
        <authorList>
            <person name="Lu H."/>
        </authorList>
    </citation>
    <scope>NUCLEOTIDE SEQUENCE [LARGE SCALE GENOMIC DNA]</scope>
    <source>
        <strain evidence="3 4">DXS29W</strain>
    </source>
</reference>
<evidence type="ECO:0000256" key="1">
    <source>
        <dbReference type="SAM" id="Phobius"/>
    </source>
</evidence>
<keyword evidence="4" id="KW-1185">Reference proteome</keyword>
<proteinExistence type="predicted"/>
<dbReference type="Gene3D" id="3.30.565.10">
    <property type="entry name" value="Histidine kinase-like ATPase, C-terminal domain"/>
    <property type="match status" value="1"/>
</dbReference>